<dbReference type="PROSITE" id="PS00578">
    <property type="entry name" value="RIBOSOMAL_S6E"/>
    <property type="match status" value="1"/>
</dbReference>
<dbReference type="GO" id="GO:0005840">
    <property type="term" value="C:ribosome"/>
    <property type="evidence" value="ECO:0007669"/>
    <property type="project" value="UniProtKB-KW"/>
</dbReference>
<sequence length="138" mass="15019">MSANSRSRCNMAEFKTIISDPKSRKAFNHALSESDSSALIGRSIGDEIDGIFVNLPGYRLQITGGSDGSGVPMRPGLPGGRRQRMLLSHSTGFRPQRPGQRKRKMVRGQDLGPEVSQLNLKIIEYGPKPVEELLGAEG</sequence>
<feature type="region of interest" description="Disordered" evidence="5">
    <location>
        <begin position="91"/>
        <end position="111"/>
    </location>
</feature>
<evidence type="ECO:0000256" key="4">
    <source>
        <dbReference type="HAMAP-Rule" id="MF_00512"/>
    </source>
</evidence>
<keyword evidence="3 4" id="KW-0687">Ribonucleoprotein</keyword>
<dbReference type="InterPro" id="IPR018282">
    <property type="entry name" value="Ribosomal_eS6_CS"/>
</dbReference>
<dbReference type="EMBL" id="KF901091">
    <property type="protein sequence ID" value="AIF17753.1"/>
    <property type="molecule type" value="Genomic_DNA"/>
</dbReference>
<comment type="similarity">
    <text evidence="1 4">Belongs to the eukaryotic ribosomal protein eS6 family.</text>
</comment>
<keyword evidence="2 4" id="KW-0689">Ribosomal protein</keyword>
<dbReference type="HAMAP" id="MF_00512">
    <property type="entry name" value="Ribosomal_eS6"/>
    <property type="match status" value="1"/>
</dbReference>
<evidence type="ECO:0000256" key="3">
    <source>
        <dbReference type="ARBA" id="ARBA00023274"/>
    </source>
</evidence>
<dbReference type="GO" id="GO:1990904">
    <property type="term" value="C:ribonucleoprotein complex"/>
    <property type="evidence" value="ECO:0007669"/>
    <property type="project" value="UniProtKB-KW"/>
</dbReference>
<dbReference type="GO" id="GO:0006412">
    <property type="term" value="P:translation"/>
    <property type="evidence" value="ECO:0007669"/>
    <property type="project" value="UniProtKB-UniRule"/>
</dbReference>
<dbReference type="PANTHER" id="PTHR11502">
    <property type="entry name" value="40S RIBOSOMAL PROTEIN S6"/>
    <property type="match status" value="1"/>
</dbReference>
<proteinExistence type="inferred from homology"/>
<gene>
    <name evidence="6" type="primary">RP-S6e</name>
    <name evidence="6" type="synonym">RPS6</name>
    <name evidence="4" type="synonym">rps6e</name>
</gene>
<dbReference type="AlphaFoldDB" id="A0A075HV82"/>
<accession>A0A075HV82</accession>
<evidence type="ECO:0000256" key="1">
    <source>
        <dbReference type="ARBA" id="ARBA00009312"/>
    </source>
</evidence>
<protein>
    <recommendedName>
        <fullName evidence="4">Small ribosomal subunit protein eS6</fullName>
    </recommendedName>
</protein>
<evidence type="ECO:0000256" key="2">
    <source>
        <dbReference type="ARBA" id="ARBA00022980"/>
    </source>
</evidence>
<dbReference type="GO" id="GO:0003735">
    <property type="term" value="F:structural constituent of ribosome"/>
    <property type="evidence" value="ECO:0007669"/>
    <property type="project" value="InterPro"/>
</dbReference>
<name>A0A075HV82_9EURY</name>
<dbReference type="Pfam" id="PF01092">
    <property type="entry name" value="Ribosomal_S6e"/>
    <property type="match status" value="1"/>
</dbReference>
<evidence type="ECO:0000256" key="5">
    <source>
        <dbReference type="SAM" id="MobiDB-lite"/>
    </source>
</evidence>
<organism evidence="6">
    <name type="scientific">uncultured marine group II/III euryarchaeote KM3_79_B02</name>
    <dbReference type="NCBI Taxonomy" id="1456514"/>
    <lineage>
        <taxon>Archaea</taxon>
        <taxon>Methanobacteriati</taxon>
        <taxon>Methanobacteriota</taxon>
        <taxon>environmental samples</taxon>
    </lineage>
</organism>
<dbReference type="InterPro" id="IPR001377">
    <property type="entry name" value="Ribosomal_eS6"/>
</dbReference>
<dbReference type="SMART" id="SM01405">
    <property type="entry name" value="Ribosomal_S6e"/>
    <property type="match status" value="1"/>
</dbReference>
<reference evidence="6" key="1">
    <citation type="journal article" date="2014" name="Genome Biol. Evol.">
        <title>Pangenome evidence for extensive interdomain horizontal transfer affecting lineage core and shell genes in uncultured planktonic thaumarchaeota and euryarchaeota.</title>
        <authorList>
            <person name="Deschamps P."/>
            <person name="Zivanovic Y."/>
            <person name="Moreira D."/>
            <person name="Rodriguez-Valera F."/>
            <person name="Lopez-Garcia P."/>
        </authorList>
    </citation>
    <scope>NUCLEOTIDE SEQUENCE</scope>
</reference>
<evidence type="ECO:0000313" key="6">
    <source>
        <dbReference type="EMBL" id="AIF17753.1"/>
    </source>
</evidence>
<dbReference type="InterPro" id="IPR020924">
    <property type="entry name" value="Ribosomal_eS6_arc"/>
</dbReference>
<dbReference type="NCBIfam" id="NF003294">
    <property type="entry name" value="PRK04290.1-3"/>
    <property type="match status" value="1"/>
</dbReference>